<name>A0ABN5LWE9_9BACT</name>
<proteinExistence type="predicted"/>
<keyword evidence="3" id="KW-1185">Reference proteome</keyword>
<dbReference type="InterPro" id="IPR008136">
    <property type="entry name" value="CinA_C"/>
</dbReference>
<gene>
    <name evidence="2" type="ORF">DLD77_05150</name>
</gene>
<evidence type="ECO:0000313" key="3">
    <source>
        <dbReference type="Proteomes" id="UP000246099"/>
    </source>
</evidence>
<reference evidence="2 3" key="1">
    <citation type="submission" date="2018-05" db="EMBL/GenBank/DDBJ databases">
        <title>Chitinophaga sp. nov., isolated from rhizosphere soil of Alhagi.</title>
        <authorList>
            <person name="Liu Y."/>
        </authorList>
    </citation>
    <scope>NUCLEOTIDE SEQUENCE [LARGE SCALE GENOMIC DNA]</scope>
    <source>
        <strain evidence="2 3">T22</strain>
    </source>
</reference>
<dbReference type="SUPFAM" id="SSF142433">
    <property type="entry name" value="CinA-like"/>
    <property type="match status" value="1"/>
</dbReference>
<evidence type="ECO:0000259" key="1">
    <source>
        <dbReference type="Pfam" id="PF02464"/>
    </source>
</evidence>
<dbReference type="Proteomes" id="UP000246099">
    <property type="component" value="Chromosome"/>
</dbReference>
<dbReference type="NCBIfam" id="TIGR00199">
    <property type="entry name" value="PncC_domain"/>
    <property type="match status" value="1"/>
</dbReference>
<evidence type="ECO:0000313" key="2">
    <source>
        <dbReference type="EMBL" id="AWO01121.1"/>
    </source>
</evidence>
<dbReference type="EMBL" id="CP029600">
    <property type="protein sequence ID" value="AWO01121.1"/>
    <property type="molecule type" value="Genomic_DNA"/>
</dbReference>
<protein>
    <submittedName>
        <fullName evidence="2">Damage-inducible protein CinA</fullName>
    </submittedName>
</protein>
<accession>A0ABN5LWE9</accession>
<sequence length="165" mass="18211">MFDETLLSHIKEQLIRKNQTIAVAESVTAGFLQLALASADEAIRFFQGGITAYNLGQKYKHLGVEPVHAEQCNCVDTPVAAEMARAVTHLFRSDWGIAITGYATPVPESGQQLFACYAIAFREEILLEGKLEANEAPAINVQKYYTDYLLAAFNNVLEHGFPNES</sequence>
<organism evidence="2 3">
    <name type="scientific">Chitinophaga alhagiae</name>
    <dbReference type="NCBI Taxonomy" id="2203219"/>
    <lineage>
        <taxon>Bacteria</taxon>
        <taxon>Pseudomonadati</taxon>
        <taxon>Bacteroidota</taxon>
        <taxon>Chitinophagia</taxon>
        <taxon>Chitinophagales</taxon>
        <taxon>Chitinophagaceae</taxon>
        <taxon>Chitinophaga</taxon>
    </lineage>
</organism>
<dbReference type="InterPro" id="IPR036653">
    <property type="entry name" value="CinA-like_C"/>
</dbReference>
<feature type="domain" description="CinA C-terminal" evidence="1">
    <location>
        <begin position="4"/>
        <end position="111"/>
    </location>
</feature>
<dbReference type="RefSeq" id="WP_119077337.1">
    <property type="nucleotide sequence ID" value="NZ_CP029600.1"/>
</dbReference>
<dbReference type="Pfam" id="PF02464">
    <property type="entry name" value="CinA"/>
    <property type="match status" value="1"/>
</dbReference>
<dbReference type="Gene3D" id="3.90.950.20">
    <property type="entry name" value="CinA-like"/>
    <property type="match status" value="1"/>
</dbReference>